<name>A0ABT8MYV6_9BACL</name>
<feature type="signal peptide" evidence="1">
    <location>
        <begin position="1"/>
        <end position="23"/>
    </location>
</feature>
<evidence type="ECO:0000256" key="1">
    <source>
        <dbReference type="SAM" id="SignalP"/>
    </source>
</evidence>
<dbReference type="Proteomes" id="UP001172055">
    <property type="component" value="Unassembled WGS sequence"/>
</dbReference>
<gene>
    <name evidence="2" type="ORF">QWY14_02500</name>
</gene>
<dbReference type="PROSITE" id="PS51257">
    <property type="entry name" value="PROKAR_LIPOPROTEIN"/>
    <property type="match status" value="1"/>
</dbReference>
<feature type="chain" id="PRO_5045841718" evidence="1">
    <location>
        <begin position="24"/>
        <end position="137"/>
    </location>
</feature>
<evidence type="ECO:0000313" key="3">
    <source>
        <dbReference type="Proteomes" id="UP001172055"/>
    </source>
</evidence>
<protein>
    <submittedName>
        <fullName evidence="2">DUF4362 domain-containing protein</fullName>
    </submittedName>
</protein>
<sequence>MKKNWVLFLFSCLVLFGCQNDYASFPTSDTITERNLGKVGNLNRFQTFLKSFNKEQPDHVLILTYTTEGDPIYLDLQYDGKAIHFTRDMTEDEYGSFEVTETVCTELRKEESDKRVDYLLGDCEDQSQDTILVVIEH</sequence>
<accession>A0ABT8MYV6</accession>
<dbReference type="InterPro" id="IPR025372">
    <property type="entry name" value="DUF4362"/>
</dbReference>
<dbReference type="Pfam" id="PF14275">
    <property type="entry name" value="DUF4362"/>
    <property type="match status" value="1"/>
</dbReference>
<dbReference type="EMBL" id="JAUJWV010000001">
    <property type="protein sequence ID" value="MDN7240638.1"/>
    <property type="molecule type" value="Genomic_DNA"/>
</dbReference>
<evidence type="ECO:0000313" key="2">
    <source>
        <dbReference type="EMBL" id="MDN7240638.1"/>
    </source>
</evidence>
<dbReference type="RefSeq" id="WP_301722541.1">
    <property type="nucleotide sequence ID" value="NZ_JAUJWV010000001.1"/>
</dbReference>
<keyword evidence="3" id="KW-1185">Reference proteome</keyword>
<reference evidence="2 3" key="1">
    <citation type="submission" date="2023-06" db="EMBL/GenBank/DDBJ databases">
        <title>Novel species in genus Planococcus.</title>
        <authorList>
            <person name="Ning S."/>
        </authorList>
    </citation>
    <scope>NUCLEOTIDE SEQUENCE [LARGE SCALE GENOMIC DNA]</scope>
    <source>
        <strain evidence="2 3">N028</strain>
    </source>
</reference>
<proteinExistence type="predicted"/>
<organism evidence="2 3">
    <name type="scientific">Planococcus shixiaomingii</name>
    <dbReference type="NCBI Taxonomy" id="3058393"/>
    <lineage>
        <taxon>Bacteria</taxon>
        <taxon>Bacillati</taxon>
        <taxon>Bacillota</taxon>
        <taxon>Bacilli</taxon>
        <taxon>Bacillales</taxon>
        <taxon>Caryophanaceae</taxon>
        <taxon>Planococcus</taxon>
    </lineage>
</organism>
<comment type="caution">
    <text evidence="2">The sequence shown here is derived from an EMBL/GenBank/DDBJ whole genome shotgun (WGS) entry which is preliminary data.</text>
</comment>
<keyword evidence="1" id="KW-0732">Signal</keyword>